<feature type="region of interest" description="Disordered" evidence="3">
    <location>
        <begin position="1"/>
        <end position="38"/>
    </location>
</feature>
<dbReference type="AlphaFoldDB" id="A0AAV5SD51"/>
<keyword evidence="2" id="KW-0342">GTP-binding</keyword>
<sequence length="367" mass="41154">GYATSCSLSDEELAMNGEEERDSMYSRSSEGKEEEEEGIHPGICPHCKFIFEKPVTLQCGHSLCDHCCSHLLSLMENTSIPRSRPRMGISSRSSIYKVLLMGEIQDGGGGRFTLWKSPRCVVCGEAPKKTPPVPNLSLQEFLITIRGKLGKTSLGHLLYENENKTHSLSHSSHGLSLPPESCRVSIRDCLISIIGSRGVGKTQFLQTQYCNDMLIDELVGRGKDGIRDSPFPHSPLSDISSLKNEDSQRRGVTYMLKLMEMAEVGERMYHSMGVVVAYSVVDRDSFHEAHRTLSLITNERGSEIPMILVGTKSDLEKRRQVQRYEGEMIATKQFNCPFIEVSSRRNECVNEAFVELVRVMVSRNMLK</sequence>
<dbReference type="SMART" id="SM00173">
    <property type="entry name" value="RAS"/>
    <property type="match status" value="1"/>
</dbReference>
<evidence type="ECO:0008006" key="6">
    <source>
        <dbReference type="Google" id="ProtNLM"/>
    </source>
</evidence>
<dbReference type="PROSITE" id="PS51421">
    <property type="entry name" value="RAS"/>
    <property type="match status" value="1"/>
</dbReference>
<dbReference type="SUPFAM" id="SSF57850">
    <property type="entry name" value="RING/U-box"/>
    <property type="match status" value="1"/>
</dbReference>
<protein>
    <recommendedName>
        <fullName evidence="6">RING-type domain-containing protein</fullName>
    </recommendedName>
</protein>
<evidence type="ECO:0000256" key="3">
    <source>
        <dbReference type="SAM" id="MobiDB-lite"/>
    </source>
</evidence>
<dbReference type="InterPro" id="IPR001806">
    <property type="entry name" value="Small_GTPase"/>
</dbReference>
<evidence type="ECO:0000313" key="5">
    <source>
        <dbReference type="Proteomes" id="UP001432027"/>
    </source>
</evidence>
<keyword evidence="1" id="KW-0547">Nucleotide-binding</keyword>
<evidence type="ECO:0000256" key="1">
    <source>
        <dbReference type="ARBA" id="ARBA00022741"/>
    </source>
</evidence>
<feature type="non-terminal residue" evidence="4">
    <location>
        <position position="1"/>
    </location>
</feature>
<reference evidence="4" key="1">
    <citation type="submission" date="2023-10" db="EMBL/GenBank/DDBJ databases">
        <title>Genome assembly of Pristionchus species.</title>
        <authorList>
            <person name="Yoshida K."/>
            <person name="Sommer R.J."/>
        </authorList>
    </citation>
    <scope>NUCLEOTIDE SEQUENCE</scope>
    <source>
        <strain evidence="4">RS0144</strain>
    </source>
</reference>
<dbReference type="InterPro" id="IPR027417">
    <property type="entry name" value="P-loop_NTPase"/>
</dbReference>
<dbReference type="GO" id="GO:0016020">
    <property type="term" value="C:membrane"/>
    <property type="evidence" value="ECO:0007669"/>
    <property type="project" value="InterPro"/>
</dbReference>
<dbReference type="InterPro" id="IPR013083">
    <property type="entry name" value="Znf_RING/FYVE/PHD"/>
</dbReference>
<dbReference type="PANTHER" id="PTHR24070">
    <property type="entry name" value="RAS, DI-RAS, AND RHEB FAMILY MEMBERS OF SMALL GTPASE SUPERFAMILY"/>
    <property type="match status" value="1"/>
</dbReference>
<dbReference type="PRINTS" id="PR00449">
    <property type="entry name" value="RASTRNSFRMNG"/>
</dbReference>
<dbReference type="SUPFAM" id="SSF52540">
    <property type="entry name" value="P-loop containing nucleoside triphosphate hydrolases"/>
    <property type="match status" value="1"/>
</dbReference>
<feature type="compositionally biased region" description="Acidic residues" evidence="3">
    <location>
        <begin position="9"/>
        <end position="21"/>
    </location>
</feature>
<name>A0AAV5SD51_9BILA</name>
<gene>
    <name evidence="4" type="ORF">PENTCL1PPCAC_124</name>
</gene>
<evidence type="ECO:0000256" key="2">
    <source>
        <dbReference type="ARBA" id="ARBA00023134"/>
    </source>
</evidence>
<dbReference type="Gene3D" id="3.30.40.10">
    <property type="entry name" value="Zinc/RING finger domain, C3HC4 (zinc finger)"/>
    <property type="match status" value="1"/>
</dbReference>
<keyword evidence="5" id="KW-1185">Reference proteome</keyword>
<dbReference type="GO" id="GO:0003924">
    <property type="term" value="F:GTPase activity"/>
    <property type="evidence" value="ECO:0007669"/>
    <property type="project" value="InterPro"/>
</dbReference>
<dbReference type="SMART" id="SM00175">
    <property type="entry name" value="RAB"/>
    <property type="match status" value="1"/>
</dbReference>
<comment type="caution">
    <text evidence="4">The sequence shown here is derived from an EMBL/GenBank/DDBJ whole genome shotgun (WGS) entry which is preliminary data.</text>
</comment>
<dbReference type="Gene3D" id="3.40.50.300">
    <property type="entry name" value="P-loop containing nucleotide triphosphate hydrolases"/>
    <property type="match status" value="1"/>
</dbReference>
<dbReference type="InterPro" id="IPR020849">
    <property type="entry name" value="Small_GTPase_Ras-type"/>
</dbReference>
<accession>A0AAV5SD51</accession>
<dbReference type="EMBL" id="BTSX01000001">
    <property type="protein sequence ID" value="GMS77949.1"/>
    <property type="molecule type" value="Genomic_DNA"/>
</dbReference>
<proteinExistence type="predicted"/>
<organism evidence="4 5">
    <name type="scientific">Pristionchus entomophagus</name>
    <dbReference type="NCBI Taxonomy" id="358040"/>
    <lineage>
        <taxon>Eukaryota</taxon>
        <taxon>Metazoa</taxon>
        <taxon>Ecdysozoa</taxon>
        <taxon>Nematoda</taxon>
        <taxon>Chromadorea</taxon>
        <taxon>Rhabditida</taxon>
        <taxon>Rhabditina</taxon>
        <taxon>Diplogasteromorpha</taxon>
        <taxon>Diplogasteroidea</taxon>
        <taxon>Neodiplogasteridae</taxon>
        <taxon>Pristionchus</taxon>
    </lineage>
</organism>
<dbReference type="Proteomes" id="UP001432027">
    <property type="component" value="Unassembled WGS sequence"/>
</dbReference>
<dbReference type="PROSITE" id="PS51419">
    <property type="entry name" value="RAB"/>
    <property type="match status" value="1"/>
</dbReference>
<dbReference type="GO" id="GO:0007165">
    <property type="term" value="P:signal transduction"/>
    <property type="evidence" value="ECO:0007669"/>
    <property type="project" value="InterPro"/>
</dbReference>
<dbReference type="Pfam" id="PF00071">
    <property type="entry name" value="Ras"/>
    <property type="match status" value="1"/>
</dbReference>
<dbReference type="GO" id="GO:0005525">
    <property type="term" value="F:GTP binding"/>
    <property type="evidence" value="ECO:0007669"/>
    <property type="project" value="UniProtKB-KW"/>
</dbReference>
<evidence type="ECO:0000313" key="4">
    <source>
        <dbReference type="EMBL" id="GMS77949.1"/>
    </source>
</evidence>